<accession>A0A450WCF8</accession>
<sequence length="442" mass="48533">MGFKYSLILILLLLFYGLPVLAADSEALLFKDISRQSHDYSCGPAALSTLINGAIPGRRVSEMEVIQTRKKASGNENEEGFSLLDLKHAAEKLGRRTAWRKIRPEILPKISQPVILLTGLAGPFPHFVILKGFRNGEAFLADPTRGNIRVPYEELMADGIDEEYSAWYVMAIDTPATPNKESSLYLSGPDDVLARTHFTIAQSDALTLVSIAKPRQILVTYGYTVSHGRDTINGIDIKSRDDSHSLEVSYGIGDDTEIGGGVGYSNSTYTYPGFSLTSTSSSRDGYLSISRSFDLAGMDGMGVLVGSTLSHSVEYDAFNLGVNAMAYGSTEYGQWMAGGAFYKKLKEKAPGDVLSKYGISWTLGMNKPLSDRYLGSFYLRMNSARNDGDSDVEFNHYYSANASLSWSMNKKIQLRPSVGYSFGGQVMETFSMGMDVVYVGRW</sequence>
<name>A0A450WCF8_9GAMM</name>
<evidence type="ECO:0000259" key="1">
    <source>
        <dbReference type="PROSITE" id="PS50990"/>
    </source>
</evidence>
<dbReference type="Pfam" id="PF03412">
    <property type="entry name" value="Peptidase_C39"/>
    <property type="match status" value="1"/>
</dbReference>
<proteinExistence type="predicted"/>
<dbReference type="GO" id="GO:0005524">
    <property type="term" value="F:ATP binding"/>
    <property type="evidence" value="ECO:0007669"/>
    <property type="project" value="InterPro"/>
</dbReference>
<dbReference type="AlphaFoldDB" id="A0A450WCF8"/>
<dbReference type="EMBL" id="CAADFK010000066">
    <property type="protein sequence ID" value="VFK14732.1"/>
    <property type="molecule type" value="Genomic_DNA"/>
</dbReference>
<gene>
    <name evidence="2" type="ORF">BECKLPF1236B_GA0070989_106614</name>
</gene>
<dbReference type="GO" id="GO:0008233">
    <property type="term" value="F:peptidase activity"/>
    <property type="evidence" value="ECO:0007669"/>
    <property type="project" value="InterPro"/>
</dbReference>
<organism evidence="2">
    <name type="scientific">Candidatus Kentrum sp. LPFa</name>
    <dbReference type="NCBI Taxonomy" id="2126335"/>
    <lineage>
        <taxon>Bacteria</taxon>
        <taxon>Pseudomonadati</taxon>
        <taxon>Pseudomonadota</taxon>
        <taxon>Gammaproteobacteria</taxon>
        <taxon>Candidatus Kentrum</taxon>
    </lineage>
</organism>
<protein>
    <submittedName>
        <fullName evidence="2">Peptidase C39 family protein</fullName>
    </submittedName>
</protein>
<evidence type="ECO:0000313" key="2">
    <source>
        <dbReference type="EMBL" id="VFK14732.1"/>
    </source>
</evidence>
<dbReference type="InterPro" id="IPR005074">
    <property type="entry name" value="Peptidase_C39"/>
</dbReference>
<dbReference type="PROSITE" id="PS50990">
    <property type="entry name" value="PEPTIDASE_C39"/>
    <property type="match status" value="1"/>
</dbReference>
<dbReference type="GO" id="GO:0006508">
    <property type="term" value="P:proteolysis"/>
    <property type="evidence" value="ECO:0007669"/>
    <property type="project" value="InterPro"/>
</dbReference>
<dbReference type="GO" id="GO:0016020">
    <property type="term" value="C:membrane"/>
    <property type="evidence" value="ECO:0007669"/>
    <property type="project" value="InterPro"/>
</dbReference>
<feature type="domain" description="Peptidase C39" evidence="1">
    <location>
        <begin position="36"/>
        <end position="166"/>
    </location>
</feature>
<reference evidence="2" key="1">
    <citation type="submission" date="2019-02" db="EMBL/GenBank/DDBJ databases">
        <authorList>
            <person name="Gruber-Vodicka R. H."/>
            <person name="Seah K. B. B."/>
        </authorList>
    </citation>
    <scope>NUCLEOTIDE SEQUENCE</scope>
    <source>
        <strain evidence="2">BECK_S313</strain>
    </source>
</reference>
<dbReference type="Gene3D" id="3.90.70.10">
    <property type="entry name" value="Cysteine proteinases"/>
    <property type="match status" value="1"/>
</dbReference>
<dbReference type="SUPFAM" id="SSF56935">
    <property type="entry name" value="Porins"/>
    <property type="match status" value="1"/>
</dbReference>